<proteinExistence type="predicted"/>
<comment type="caution">
    <text evidence="2">The sequence shown here is derived from an EMBL/GenBank/DDBJ whole genome shotgun (WGS) entry which is preliminary data.</text>
</comment>
<name>A0ABY2HEQ1_9HYPO</name>
<organism evidence="2 3">
    <name type="scientific">Trichoderma ghanense</name>
    <dbReference type="NCBI Taxonomy" id="65468"/>
    <lineage>
        <taxon>Eukaryota</taxon>
        <taxon>Fungi</taxon>
        <taxon>Dikarya</taxon>
        <taxon>Ascomycota</taxon>
        <taxon>Pezizomycotina</taxon>
        <taxon>Sordariomycetes</taxon>
        <taxon>Hypocreomycetidae</taxon>
        <taxon>Hypocreales</taxon>
        <taxon>Hypocreaceae</taxon>
        <taxon>Trichoderma</taxon>
    </lineage>
</organism>
<evidence type="ECO:0000313" key="3">
    <source>
        <dbReference type="Proteomes" id="UP001642720"/>
    </source>
</evidence>
<accession>A0ABY2HEQ1</accession>
<protein>
    <recommendedName>
        <fullName evidence="4">Translation elongation factor 1 alpha</fullName>
    </recommendedName>
</protein>
<evidence type="ECO:0000256" key="1">
    <source>
        <dbReference type="SAM" id="MobiDB-lite"/>
    </source>
</evidence>
<evidence type="ECO:0000313" key="2">
    <source>
        <dbReference type="EMBL" id="TFB06104.1"/>
    </source>
</evidence>
<dbReference type="GeneID" id="300573546"/>
<sequence length="85" mass="9282">GREARQGKARQGKARQGKTLVSVLRQRRSIADGARDREESSIWCRGLPCPSLPVCQPQLMGHQGKGAREKGRSSRCVGASPHALY</sequence>
<reference evidence="2 3" key="1">
    <citation type="submission" date="2018-01" db="EMBL/GenBank/DDBJ databases">
        <title>Genome characterization of the sugarcane-associated fungus Trichoderma ghanense CCMA-1212 and their application in lignocelulose bioconversion.</title>
        <authorList>
            <person name="Steindorff A.S."/>
            <person name="Mendes T.D."/>
            <person name="Vilela E.S.D."/>
            <person name="Rodrigues D.S."/>
            <person name="Formighieri E.F."/>
            <person name="Melo I.S."/>
            <person name="Favaro L.C.L."/>
        </authorList>
    </citation>
    <scope>NUCLEOTIDE SEQUENCE [LARGE SCALE GENOMIC DNA]</scope>
    <source>
        <strain evidence="2 3">CCMA-1212</strain>
    </source>
</reference>
<feature type="region of interest" description="Disordered" evidence="1">
    <location>
        <begin position="60"/>
        <end position="85"/>
    </location>
</feature>
<gene>
    <name evidence="2" type="ORF">CCMA1212_001678</name>
</gene>
<dbReference type="RefSeq" id="XP_073562305.1">
    <property type="nucleotide sequence ID" value="XM_073699096.1"/>
</dbReference>
<keyword evidence="3" id="KW-1185">Reference proteome</keyword>
<feature type="non-terminal residue" evidence="2">
    <location>
        <position position="1"/>
    </location>
</feature>
<dbReference type="Proteomes" id="UP001642720">
    <property type="component" value="Unassembled WGS sequence"/>
</dbReference>
<evidence type="ECO:0008006" key="4">
    <source>
        <dbReference type="Google" id="ProtNLM"/>
    </source>
</evidence>
<dbReference type="EMBL" id="PPTA01000002">
    <property type="protein sequence ID" value="TFB06104.1"/>
    <property type="molecule type" value="Genomic_DNA"/>
</dbReference>